<dbReference type="InterPro" id="IPR015661">
    <property type="entry name" value="Bub1/Mad3"/>
</dbReference>
<dbReference type="GO" id="GO:0007094">
    <property type="term" value="P:mitotic spindle assembly checkpoint signaling"/>
    <property type="evidence" value="ECO:0007669"/>
    <property type="project" value="InterPro"/>
</dbReference>
<protein>
    <submittedName>
        <fullName evidence="12">Mediator of RNA polymerase II transcription subunit 26 isoform X1</fullName>
    </submittedName>
</protein>
<keyword evidence="2" id="KW-0158">Chromosome</keyword>
<dbReference type="PROSITE" id="PS50011">
    <property type="entry name" value="PROTEIN_KINASE_DOM"/>
    <property type="match status" value="1"/>
</dbReference>
<dbReference type="FunFam" id="1.10.510.10:FF:000807">
    <property type="entry name" value="Checkpoint serine/threonine-protein kinase bub1"/>
    <property type="match status" value="1"/>
</dbReference>
<keyword evidence="11" id="KW-1185">Reference proteome</keyword>
<proteinExistence type="predicted"/>
<dbReference type="GO" id="GO:0004672">
    <property type="term" value="F:protein kinase activity"/>
    <property type="evidence" value="ECO:0007669"/>
    <property type="project" value="InterPro"/>
</dbReference>
<dbReference type="SMART" id="SM00777">
    <property type="entry name" value="Mad3_BUB1_I"/>
    <property type="match status" value="1"/>
</dbReference>
<dbReference type="CDD" id="cd13981">
    <property type="entry name" value="STKc_Bub1_BubR1"/>
    <property type="match status" value="1"/>
</dbReference>
<dbReference type="Gene3D" id="1.25.40.430">
    <property type="match status" value="1"/>
</dbReference>
<feature type="compositionally biased region" description="Low complexity" evidence="8">
    <location>
        <begin position="225"/>
        <end position="256"/>
    </location>
</feature>
<feature type="domain" description="BUB1 N-terminal" evidence="10">
    <location>
        <begin position="36"/>
        <end position="188"/>
    </location>
</feature>
<organism evidence="11 12">
    <name type="scientific">Drosophila lebanonensis</name>
    <name type="common">Fruit fly</name>
    <name type="synonym">Scaptodrosophila lebanonensis</name>
    <dbReference type="NCBI Taxonomy" id="7225"/>
    <lineage>
        <taxon>Eukaryota</taxon>
        <taxon>Metazoa</taxon>
        <taxon>Ecdysozoa</taxon>
        <taxon>Arthropoda</taxon>
        <taxon>Hexapoda</taxon>
        <taxon>Insecta</taxon>
        <taxon>Pterygota</taxon>
        <taxon>Neoptera</taxon>
        <taxon>Endopterygota</taxon>
        <taxon>Diptera</taxon>
        <taxon>Brachycera</taxon>
        <taxon>Muscomorpha</taxon>
        <taxon>Ephydroidea</taxon>
        <taxon>Drosophilidae</taxon>
        <taxon>Scaptodrosophila</taxon>
    </lineage>
</organism>
<evidence type="ECO:0000256" key="2">
    <source>
        <dbReference type="ARBA" id="ARBA00022454"/>
    </source>
</evidence>
<keyword evidence="4" id="KW-0995">Kinetochore</keyword>
<dbReference type="GO" id="GO:0051754">
    <property type="term" value="P:meiotic sister chromatid cohesion, centromeric"/>
    <property type="evidence" value="ECO:0007669"/>
    <property type="project" value="TreeGrafter"/>
</dbReference>
<dbReference type="PANTHER" id="PTHR14030:SF4">
    <property type="entry name" value="BUB1 KINASE, ISOFORM A-RELATED"/>
    <property type="match status" value="1"/>
</dbReference>
<dbReference type="OrthoDB" id="248495at2759"/>
<dbReference type="SUPFAM" id="SSF56112">
    <property type="entry name" value="Protein kinase-like (PK-like)"/>
    <property type="match status" value="1"/>
</dbReference>
<dbReference type="SMART" id="SM00220">
    <property type="entry name" value="S_TKc"/>
    <property type="match status" value="1"/>
</dbReference>
<dbReference type="Gene3D" id="1.10.510.10">
    <property type="entry name" value="Transferase(Phosphotransferase) domain 1"/>
    <property type="match status" value="1"/>
</dbReference>
<feature type="region of interest" description="Disordered" evidence="8">
    <location>
        <begin position="1"/>
        <end position="23"/>
    </location>
</feature>
<evidence type="ECO:0000259" key="9">
    <source>
        <dbReference type="PROSITE" id="PS50011"/>
    </source>
</evidence>
<dbReference type="RefSeq" id="XP_030383188.1">
    <property type="nucleotide sequence ID" value="XM_030527328.1"/>
</dbReference>
<feature type="binding site" evidence="7">
    <location>
        <position position="990"/>
    </location>
    <ligand>
        <name>ATP</name>
        <dbReference type="ChEBI" id="CHEBI:30616"/>
    </ligand>
</feature>
<keyword evidence="3 7" id="KW-0547">Nucleotide-binding</keyword>
<name>A0A6J2U6M2_DROLE</name>
<evidence type="ECO:0000313" key="12">
    <source>
        <dbReference type="RefSeq" id="XP_030383188.1"/>
    </source>
</evidence>
<feature type="domain" description="Protein kinase" evidence="9">
    <location>
        <begin position="961"/>
        <end position="1246"/>
    </location>
</feature>
<dbReference type="CTD" id="699"/>
<dbReference type="InterPro" id="IPR017441">
    <property type="entry name" value="Protein_kinase_ATP_BS"/>
</dbReference>
<dbReference type="GO" id="GO:0005524">
    <property type="term" value="F:ATP binding"/>
    <property type="evidence" value="ECO:0007669"/>
    <property type="project" value="UniProtKB-UniRule"/>
</dbReference>
<gene>
    <name evidence="12" type="primary">LOC115630682</name>
</gene>
<evidence type="ECO:0000259" key="10">
    <source>
        <dbReference type="PROSITE" id="PS51489"/>
    </source>
</evidence>
<evidence type="ECO:0000256" key="8">
    <source>
        <dbReference type="SAM" id="MobiDB-lite"/>
    </source>
</evidence>
<feature type="region of interest" description="Disordered" evidence="8">
    <location>
        <begin position="556"/>
        <end position="630"/>
    </location>
</feature>
<dbReference type="Pfam" id="PF08311">
    <property type="entry name" value="Mad3_BUB1_I"/>
    <property type="match status" value="1"/>
</dbReference>
<dbReference type="InterPro" id="IPR000719">
    <property type="entry name" value="Prot_kinase_dom"/>
</dbReference>
<dbReference type="InterPro" id="IPR011009">
    <property type="entry name" value="Kinase-like_dom_sf"/>
</dbReference>
<comment type="subcellular location">
    <subcellularLocation>
        <location evidence="1">Chromosome</location>
        <location evidence="1">Centromere</location>
        <location evidence="1">Kinetochore</location>
    </subcellularLocation>
</comment>
<dbReference type="PROSITE" id="PS00108">
    <property type="entry name" value="PROTEIN_KINASE_ST"/>
    <property type="match status" value="1"/>
</dbReference>
<evidence type="ECO:0000256" key="7">
    <source>
        <dbReference type="PROSITE-ProRule" id="PRU10141"/>
    </source>
</evidence>
<feature type="compositionally biased region" description="Low complexity" evidence="8">
    <location>
        <begin position="11"/>
        <end position="23"/>
    </location>
</feature>
<dbReference type="PROSITE" id="PS51489">
    <property type="entry name" value="BUB1_N"/>
    <property type="match status" value="1"/>
</dbReference>
<feature type="region of interest" description="Disordered" evidence="8">
    <location>
        <begin position="198"/>
        <end position="413"/>
    </location>
</feature>
<evidence type="ECO:0000256" key="4">
    <source>
        <dbReference type="ARBA" id="ARBA00022838"/>
    </source>
</evidence>
<dbReference type="GO" id="GO:0000776">
    <property type="term" value="C:kinetochore"/>
    <property type="evidence" value="ECO:0007669"/>
    <property type="project" value="UniProtKB-KW"/>
</dbReference>
<dbReference type="PROSITE" id="PS00107">
    <property type="entry name" value="PROTEIN_KINASE_ATP"/>
    <property type="match status" value="1"/>
</dbReference>
<dbReference type="GeneID" id="115630682"/>
<dbReference type="InterPro" id="IPR008271">
    <property type="entry name" value="Ser/Thr_kinase_AS"/>
</dbReference>
<sequence>MAMHSSYLRPNQSQTNNSVSVNSDQMRSFVKDKQAWEHAVALYQGPDPLDHWYNYICWYENHAHSDPENKFRETLERCLTVYEHNDYYRQDPRLVRLWLKYIAMQTDPLHFYQVLYQRGTGRQVAAFYIGWASYYESREEYKDAEAVFNLAFQEKAQSNAELQHAHSKFTYARSLHLQQQQQHLQQAPQPDALQQLATYTQNHHQQQQQHQAHQPMPQSYPQPHRPQQQQQQHHPPYLQHAQQQQSQHIYHQSQYQTHPHELPAEQQPANLPHQHPYPPHQNQQTQAHSHYQHQHTQQPHPLQRYEQQLQATAGAAALQHPHAQAQVQSQAQTQQHFPHIVPHSQLTPPASHYEPQQQTAPPQQQQQQQQQLHGQHPNAHAQPQPQQLNQHQPYQQQNGNGLSTSQAASAPATVESSLDVAGLRLPRNFHPCGRNNHETWKPALTLEEPEDPCRVCHYPKQLVYPIGAGIEYSPEELRARKYAQLLEQRRRQQSAPQQPHQQQANVIVQEQLNQKEPLAYSATVLEQQRQQQLYDSYESEASYYITAVDGALNSHNSSSGVAGGGSDVTTSYNGAESNGAEDEEEAEADEENDDEDSGDDDDEEEEDGDEDEEAETDEVDDAASYTNGNVGATYGMQFSAQTTIEQQNRSIKIKFKKERPAGNDTLQSSTYSAYTIERTYQQQEEHLPASPKLESNVQRQRNGHHFHPYMLGQTSTPKSECVSAANGYRRARGKLKRSKFQADLCSNSNSSSSALEFPFNGEANASAAAAIAQGSAAKARAPASVPAGGAATLQNATFNDNANFSFASASAFDNSNSSLASAVDRLNFRDVSRVATNNNKTMQSHNNNIPTTNNNNTSTIHNATAGNTTVADFSTFQENSYFATQHDIEAKERRLSKALETIERHMAKEAIDPFNSELCRAFLAKLDFPGDDVHASYKIIQTPLPKISNTRTLNVLEGVQFSIDKEVGRGSYGSVYKATDARSGNVVALKYQKPPNTWEIYICDQVLKRITNPEVLPGFMDISTAIIAPNASLIATEFSPFGSLLDINNKIRQATTKVMHESLVMHFSAQICNIVEHLHRQHIIHADIKPDNFLLMRVPSVDSNLPSLRLIDFGCAIDMSLFPDGEHTKFRKVVQTDGFTCIEMQEGRPWSYETDLFCIAGTVHVMLFGEYMQPQKRGSSWDIRQKLPRYLKKHVWGKFFGELLNMQADKLPDLKEMRQIMEEECCRMDSELQKQIRTLSNILHRR</sequence>
<dbReference type="Proteomes" id="UP000504634">
    <property type="component" value="Unplaced"/>
</dbReference>
<dbReference type="PANTHER" id="PTHR14030">
    <property type="entry name" value="MITOTIC CHECKPOINT SERINE/THREONINE-PROTEIN KINASE BUB1"/>
    <property type="match status" value="1"/>
</dbReference>
<accession>A0A6J2U6M2</accession>
<feature type="compositionally biased region" description="Low complexity" evidence="8">
    <location>
        <begin position="198"/>
        <end position="217"/>
    </location>
</feature>
<dbReference type="GO" id="GO:0032991">
    <property type="term" value="C:protein-containing complex"/>
    <property type="evidence" value="ECO:0007669"/>
    <property type="project" value="UniProtKB-ARBA"/>
</dbReference>
<reference evidence="12" key="1">
    <citation type="submission" date="2025-08" db="UniProtKB">
        <authorList>
            <consortium name="RefSeq"/>
        </authorList>
    </citation>
    <scope>IDENTIFICATION</scope>
    <source>
        <strain evidence="12">11010-0011.00</strain>
        <tissue evidence="12">Whole body</tissue>
    </source>
</reference>
<dbReference type="AlphaFoldDB" id="A0A6J2U6M2"/>
<evidence type="ECO:0000256" key="6">
    <source>
        <dbReference type="ARBA" id="ARBA00023328"/>
    </source>
</evidence>
<evidence type="ECO:0000313" key="11">
    <source>
        <dbReference type="Proteomes" id="UP000504634"/>
    </source>
</evidence>
<feature type="compositionally biased region" description="Low complexity" evidence="8">
    <location>
        <begin position="280"/>
        <end position="336"/>
    </location>
</feature>
<feature type="compositionally biased region" description="Acidic residues" evidence="8">
    <location>
        <begin position="579"/>
        <end position="621"/>
    </location>
</feature>
<keyword evidence="5 7" id="KW-0067">ATP-binding</keyword>
<evidence type="ECO:0000256" key="5">
    <source>
        <dbReference type="ARBA" id="ARBA00022840"/>
    </source>
</evidence>
<evidence type="ECO:0000256" key="1">
    <source>
        <dbReference type="ARBA" id="ARBA00004629"/>
    </source>
</evidence>
<dbReference type="GO" id="GO:0005634">
    <property type="term" value="C:nucleus"/>
    <property type="evidence" value="ECO:0007669"/>
    <property type="project" value="TreeGrafter"/>
</dbReference>
<keyword evidence="6" id="KW-0137">Centromere</keyword>
<feature type="compositionally biased region" description="Low complexity" evidence="8">
    <location>
        <begin position="355"/>
        <end position="401"/>
    </location>
</feature>
<evidence type="ECO:0000256" key="3">
    <source>
        <dbReference type="ARBA" id="ARBA00022741"/>
    </source>
</evidence>
<dbReference type="Pfam" id="PF00069">
    <property type="entry name" value="Pkinase"/>
    <property type="match status" value="1"/>
</dbReference>
<dbReference type="InterPro" id="IPR013212">
    <property type="entry name" value="Mad3/Bub1_I"/>
</dbReference>